<dbReference type="InterPro" id="IPR029063">
    <property type="entry name" value="SAM-dependent_MTases_sf"/>
</dbReference>
<dbReference type="EMBL" id="MEUA01000061">
    <property type="protein sequence ID" value="OGC13148.1"/>
    <property type="molecule type" value="Genomic_DNA"/>
</dbReference>
<dbReference type="Proteomes" id="UP000177905">
    <property type="component" value="Unassembled WGS sequence"/>
</dbReference>
<dbReference type="InterPro" id="IPR041698">
    <property type="entry name" value="Methyltransf_25"/>
</dbReference>
<protein>
    <recommendedName>
        <fullName evidence="1">Methyltransferase domain-containing protein</fullName>
    </recommendedName>
</protein>
<dbReference type="Pfam" id="PF13649">
    <property type="entry name" value="Methyltransf_25"/>
    <property type="match status" value="1"/>
</dbReference>
<proteinExistence type="predicted"/>
<dbReference type="CDD" id="cd02440">
    <property type="entry name" value="AdoMet_MTases"/>
    <property type="match status" value="1"/>
</dbReference>
<dbReference type="AlphaFoldDB" id="A0A1F4RY86"/>
<dbReference type="Gene3D" id="3.40.50.150">
    <property type="entry name" value="Vaccinia Virus protein VP39"/>
    <property type="match status" value="1"/>
</dbReference>
<dbReference type="SUPFAM" id="SSF53335">
    <property type="entry name" value="S-adenosyl-L-methionine-dependent methyltransferases"/>
    <property type="match status" value="1"/>
</dbReference>
<sequence length="212" mass="25242">MVDKNHQIKYYEDLLERHGDTFLSLDWNSQDSQKLRFKIFADLVKMFDNNKISVLDVGCGFGDFYAYFERQNYKFSYMGYDVSPKILSIAKKKYPKASFELYNIMEDKNFKKYDFVFCSGALNICFDSREEHLKIIHSMLIRMYELCNIAVGVNFLSSQALYYVKEEDLINKQYFYTKVEDVLPCVRSLTGRYVVRHDYHPGDFTIYLMKRS</sequence>
<reference evidence="2 3" key="1">
    <citation type="journal article" date="2016" name="Nat. Commun.">
        <title>Thousands of microbial genomes shed light on interconnected biogeochemical processes in an aquifer system.</title>
        <authorList>
            <person name="Anantharaman K."/>
            <person name="Brown C.T."/>
            <person name="Hug L.A."/>
            <person name="Sharon I."/>
            <person name="Castelle C.J."/>
            <person name="Probst A.J."/>
            <person name="Thomas B.C."/>
            <person name="Singh A."/>
            <person name="Wilkins M.J."/>
            <person name="Karaoz U."/>
            <person name="Brodie E.L."/>
            <person name="Williams K.H."/>
            <person name="Hubbard S.S."/>
            <person name="Banfield J.F."/>
        </authorList>
    </citation>
    <scope>NUCLEOTIDE SEQUENCE [LARGE SCALE GENOMIC DNA]</scope>
</reference>
<comment type="caution">
    <text evidence="2">The sequence shown here is derived from an EMBL/GenBank/DDBJ whole genome shotgun (WGS) entry which is preliminary data.</text>
</comment>
<feature type="domain" description="Methyltransferase" evidence="1">
    <location>
        <begin position="54"/>
        <end position="140"/>
    </location>
</feature>
<name>A0A1F4RY86_UNCSA</name>
<organism evidence="2 3">
    <name type="scientific">candidate division WOR-1 bacterium RIFOXYB2_FULL_36_35</name>
    <dbReference type="NCBI Taxonomy" id="1802578"/>
    <lineage>
        <taxon>Bacteria</taxon>
        <taxon>Bacillati</taxon>
        <taxon>Saganbacteria</taxon>
    </lineage>
</organism>
<accession>A0A1F4RY86</accession>
<evidence type="ECO:0000313" key="3">
    <source>
        <dbReference type="Proteomes" id="UP000177905"/>
    </source>
</evidence>
<evidence type="ECO:0000313" key="2">
    <source>
        <dbReference type="EMBL" id="OGC13148.1"/>
    </source>
</evidence>
<gene>
    <name evidence="2" type="ORF">A2290_07555</name>
</gene>
<evidence type="ECO:0000259" key="1">
    <source>
        <dbReference type="Pfam" id="PF13649"/>
    </source>
</evidence>